<evidence type="ECO:0000313" key="10">
    <source>
        <dbReference type="Proteomes" id="UP000460435"/>
    </source>
</evidence>
<dbReference type="RefSeq" id="WP_162449411.1">
    <property type="nucleotide sequence ID" value="NZ_WLZY01000002.1"/>
</dbReference>
<evidence type="ECO:0000259" key="7">
    <source>
        <dbReference type="PROSITE" id="PS51077"/>
    </source>
</evidence>
<dbReference type="Pfam" id="PF01614">
    <property type="entry name" value="IclR_C"/>
    <property type="match status" value="1"/>
</dbReference>
<organism evidence="9 10">
    <name type="scientific">Phytoactinopolyspora mesophila</name>
    <dbReference type="NCBI Taxonomy" id="2650750"/>
    <lineage>
        <taxon>Bacteria</taxon>
        <taxon>Bacillati</taxon>
        <taxon>Actinomycetota</taxon>
        <taxon>Actinomycetes</taxon>
        <taxon>Jiangellales</taxon>
        <taxon>Jiangellaceae</taxon>
        <taxon>Phytoactinopolyspora</taxon>
    </lineage>
</organism>
<evidence type="ECO:0000256" key="6">
    <source>
        <dbReference type="ARBA" id="ARBA00070406"/>
    </source>
</evidence>
<keyword evidence="10" id="KW-1185">Reference proteome</keyword>
<dbReference type="InterPro" id="IPR036390">
    <property type="entry name" value="WH_DNA-bd_sf"/>
</dbReference>
<evidence type="ECO:0000256" key="5">
    <source>
        <dbReference type="ARBA" id="ARBA00058938"/>
    </source>
</evidence>
<sequence>MKSLSRALMVLAELSRRGHPLTLNDIAGAVDLHKSTVHRMLATFVEHGLVRRDEANRYVVGLDAFDLARAARGETGPGELVQSVLETLCRSTGLTASYARPRSGAMTYAAVVGDATGFPNTEVIGTAVPMYATALGKAYLAHRPRVEVERYAARAPFRPLTPRTITDGYGLLRGLTRARHQGFAVEDREFATDLRAVSAPVLDHDGLAVAALSVTIPARPPRPGDVRRVVAAVISGASQLGAHLLDEAPAAPEPALDGACAQAIAGVASGHPLTAAAPARGA</sequence>
<dbReference type="SMART" id="SM00346">
    <property type="entry name" value="HTH_ICLR"/>
    <property type="match status" value="1"/>
</dbReference>
<dbReference type="InterPro" id="IPR036388">
    <property type="entry name" value="WH-like_DNA-bd_sf"/>
</dbReference>
<dbReference type="InterPro" id="IPR050707">
    <property type="entry name" value="HTH_MetabolicPath_Reg"/>
</dbReference>
<dbReference type="GO" id="GO:0003700">
    <property type="term" value="F:DNA-binding transcription factor activity"/>
    <property type="evidence" value="ECO:0007669"/>
    <property type="project" value="TreeGrafter"/>
</dbReference>
<dbReference type="InterPro" id="IPR014757">
    <property type="entry name" value="Tscrpt_reg_IclR_C"/>
</dbReference>
<dbReference type="PROSITE" id="PS51077">
    <property type="entry name" value="HTH_ICLR"/>
    <property type="match status" value="1"/>
</dbReference>
<dbReference type="Gene3D" id="1.10.10.10">
    <property type="entry name" value="Winged helix-like DNA-binding domain superfamily/Winged helix DNA-binding domain"/>
    <property type="match status" value="1"/>
</dbReference>
<dbReference type="InterPro" id="IPR005471">
    <property type="entry name" value="Tscrpt_reg_IclR_N"/>
</dbReference>
<proteinExistence type="predicted"/>
<keyword evidence="3" id="KW-0238">DNA-binding</keyword>
<dbReference type="SUPFAM" id="SSF55781">
    <property type="entry name" value="GAF domain-like"/>
    <property type="match status" value="1"/>
</dbReference>
<dbReference type="FunFam" id="1.10.10.10:FF:000056">
    <property type="entry name" value="IclR family transcriptional regulator"/>
    <property type="match status" value="1"/>
</dbReference>
<reference evidence="9 10" key="1">
    <citation type="submission" date="2019-11" db="EMBL/GenBank/DDBJ databases">
        <authorList>
            <person name="Li X.-J."/>
            <person name="Feng X.-M."/>
        </authorList>
    </citation>
    <scope>NUCLEOTIDE SEQUENCE [LARGE SCALE GENOMIC DNA]</scope>
    <source>
        <strain evidence="9 10">XMNu-373</strain>
    </source>
</reference>
<dbReference type="SUPFAM" id="SSF46785">
    <property type="entry name" value="Winged helix' DNA-binding domain"/>
    <property type="match status" value="1"/>
</dbReference>
<keyword evidence="2" id="KW-0805">Transcription regulation</keyword>
<dbReference type="GO" id="GO:0003677">
    <property type="term" value="F:DNA binding"/>
    <property type="evidence" value="ECO:0007669"/>
    <property type="project" value="UniProtKB-KW"/>
</dbReference>
<keyword evidence="4" id="KW-0804">Transcription</keyword>
<dbReference type="Proteomes" id="UP000460435">
    <property type="component" value="Unassembled WGS sequence"/>
</dbReference>
<dbReference type="PANTHER" id="PTHR30136:SF24">
    <property type="entry name" value="HTH-TYPE TRANSCRIPTIONAL REPRESSOR ALLR"/>
    <property type="match status" value="1"/>
</dbReference>
<comment type="function">
    <text evidence="5">May be an activator protein for the gylABX operon.</text>
</comment>
<evidence type="ECO:0000256" key="3">
    <source>
        <dbReference type="ARBA" id="ARBA00023125"/>
    </source>
</evidence>
<feature type="domain" description="IclR-ED" evidence="8">
    <location>
        <begin position="63"/>
        <end position="246"/>
    </location>
</feature>
<evidence type="ECO:0000313" key="9">
    <source>
        <dbReference type="EMBL" id="NDL56688.1"/>
    </source>
</evidence>
<dbReference type="GO" id="GO:0006071">
    <property type="term" value="P:glycerol metabolic process"/>
    <property type="evidence" value="ECO:0007669"/>
    <property type="project" value="UniProtKB-KW"/>
</dbReference>
<evidence type="ECO:0000256" key="1">
    <source>
        <dbReference type="ARBA" id="ARBA00022798"/>
    </source>
</evidence>
<dbReference type="Gene3D" id="3.30.450.40">
    <property type="match status" value="1"/>
</dbReference>
<keyword evidence="1" id="KW-0319">Glycerol metabolism</keyword>
<accession>A0A7K3M2N1</accession>
<name>A0A7K3M2N1_9ACTN</name>
<gene>
    <name evidence="9" type="ORF">F7O44_06350</name>
</gene>
<dbReference type="InterPro" id="IPR029016">
    <property type="entry name" value="GAF-like_dom_sf"/>
</dbReference>
<protein>
    <recommendedName>
        <fullName evidence="6">Glycerol operon regulatory protein</fullName>
    </recommendedName>
</protein>
<dbReference type="PROSITE" id="PS51078">
    <property type="entry name" value="ICLR_ED"/>
    <property type="match status" value="1"/>
</dbReference>
<comment type="caution">
    <text evidence="9">The sequence shown here is derived from an EMBL/GenBank/DDBJ whole genome shotgun (WGS) entry which is preliminary data.</text>
</comment>
<dbReference type="GO" id="GO:0045892">
    <property type="term" value="P:negative regulation of DNA-templated transcription"/>
    <property type="evidence" value="ECO:0007669"/>
    <property type="project" value="TreeGrafter"/>
</dbReference>
<evidence type="ECO:0000256" key="2">
    <source>
        <dbReference type="ARBA" id="ARBA00023015"/>
    </source>
</evidence>
<feature type="domain" description="HTH iclR-type" evidence="7">
    <location>
        <begin position="1"/>
        <end position="62"/>
    </location>
</feature>
<evidence type="ECO:0000259" key="8">
    <source>
        <dbReference type="PROSITE" id="PS51078"/>
    </source>
</evidence>
<dbReference type="PANTHER" id="PTHR30136">
    <property type="entry name" value="HELIX-TURN-HELIX TRANSCRIPTIONAL REGULATOR, ICLR FAMILY"/>
    <property type="match status" value="1"/>
</dbReference>
<evidence type="ECO:0000256" key="4">
    <source>
        <dbReference type="ARBA" id="ARBA00023163"/>
    </source>
</evidence>
<dbReference type="AlphaFoldDB" id="A0A7K3M2N1"/>
<dbReference type="EMBL" id="WLZY01000002">
    <property type="protein sequence ID" value="NDL56688.1"/>
    <property type="molecule type" value="Genomic_DNA"/>
</dbReference>
<dbReference type="Pfam" id="PF09339">
    <property type="entry name" value="HTH_IclR"/>
    <property type="match status" value="1"/>
</dbReference>